<organism evidence="3 4">
    <name type="scientific">Caballeronia sordidicola</name>
    <name type="common">Burkholderia sordidicola</name>
    <dbReference type="NCBI Taxonomy" id="196367"/>
    <lineage>
        <taxon>Bacteria</taxon>
        <taxon>Pseudomonadati</taxon>
        <taxon>Pseudomonadota</taxon>
        <taxon>Betaproteobacteria</taxon>
        <taxon>Burkholderiales</taxon>
        <taxon>Burkholderiaceae</taxon>
        <taxon>Caballeronia</taxon>
    </lineage>
</organism>
<dbReference type="Gene3D" id="3.40.50.300">
    <property type="entry name" value="P-loop containing nucleotide triphosphate hydrolases"/>
    <property type="match status" value="1"/>
</dbReference>
<dbReference type="Gene3D" id="3.30.450.90">
    <property type="match status" value="1"/>
</dbReference>
<dbReference type="Pfam" id="PF00437">
    <property type="entry name" value="T2SSE"/>
    <property type="match status" value="1"/>
</dbReference>
<evidence type="ECO:0000259" key="2">
    <source>
        <dbReference type="Pfam" id="PF00437"/>
    </source>
</evidence>
<accession>A0A226X5A2</accession>
<dbReference type="InterPro" id="IPR001482">
    <property type="entry name" value="T2SS/T4SS_dom"/>
</dbReference>
<protein>
    <submittedName>
        <fullName evidence="3">ATPase provides energy for both assembly of type IV secretion complex</fullName>
    </submittedName>
</protein>
<comment type="caution">
    <text evidence="3">The sequence shown here is derived from an EMBL/GenBank/DDBJ whole genome shotgun (WGS) entry which is preliminary data.</text>
</comment>
<dbReference type="PANTHER" id="PTHR30486:SF6">
    <property type="entry name" value="TYPE IV PILUS RETRACTATION ATPASE PILT"/>
    <property type="match status" value="1"/>
</dbReference>
<gene>
    <name evidence="3" type="ORF">BSU04_10820</name>
</gene>
<evidence type="ECO:0000313" key="4">
    <source>
        <dbReference type="Proteomes" id="UP000214720"/>
    </source>
</evidence>
<dbReference type="RefSeq" id="WP_089160512.1">
    <property type="nucleotide sequence ID" value="NZ_MTHB01000057.1"/>
</dbReference>
<name>A0A226X5A2_CABSO</name>
<comment type="similarity">
    <text evidence="1">Belongs to the GSP E family.</text>
</comment>
<evidence type="ECO:0000256" key="1">
    <source>
        <dbReference type="ARBA" id="ARBA00006611"/>
    </source>
</evidence>
<evidence type="ECO:0000313" key="3">
    <source>
        <dbReference type="EMBL" id="OXC78614.1"/>
    </source>
</evidence>
<dbReference type="SUPFAM" id="SSF52540">
    <property type="entry name" value="P-loop containing nucleoside triphosphate hydrolases"/>
    <property type="match status" value="1"/>
</dbReference>
<sequence length="372" mass="40468">MNSSPNNRPNEVPYDKSVTVRSLLESTGVSSLLSKAGATELAINRAGEIWTESRDGWVCHAAPQATLDALKKLANALVVFKGDHLSAANPIHPVLLPDGQRGQVLIAPAVEPDTVSMTMRVPSAMRLSMDDYERSGSLKGFTDSSPKPILPGLTDDMTARGFIDVSPSARVPSVVDLAMFELAMIEAKASGDIGTFLALAIENKLNIVTVGGTGSGKTTLMKALADLVSPHTRVGTIEDTHELALPHHPNRVHMFYSDDLPAKEIVRSTLRMKFDRVFLAELRGDETWDYLTLLNTGHQGGMTSVHANDCISAFSRITTLVKASTVGQTLDLSYIAREVKMTIDVVLFMENKRLKEVFFDPVGKWKLQRGLS</sequence>
<dbReference type="GO" id="GO:0016887">
    <property type="term" value="F:ATP hydrolysis activity"/>
    <property type="evidence" value="ECO:0007669"/>
    <property type="project" value="InterPro"/>
</dbReference>
<proteinExistence type="inferred from homology"/>
<dbReference type="Proteomes" id="UP000214720">
    <property type="component" value="Unassembled WGS sequence"/>
</dbReference>
<dbReference type="OrthoDB" id="9810761at2"/>
<dbReference type="PANTHER" id="PTHR30486">
    <property type="entry name" value="TWITCHING MOTILITY PROTEIN PILT"/>
    <property type="match status" value="1"/>
</dbReference>
<dbReference type="CDD" id="cd01130">
    <property type="entry name" value="VirB11-like_ATPase"/>
    <property type="match status" value="1"/>
</dbReference>
<feature type="domain" description="Bacterial type II secretion system protein E" evidence="2">
    <location>
        <begin position="195"/>
        <end position="325"/>
    </location>
</feature>
<dbReference type="InterPro" id="IPR050921">
    <property type="entry name" value="T4SS_GSP_E_ATPase"/>
</dbReference>
<dbReference type="AlphaFoldDB" id="A0A226X5A2"/>
<dbReference type="EMBL" id="MTHB01000057">
    <property type="protein sequence ID" value="OXC78614.1"/>
    <property type="molecule type" value="Genomic_DNA"/>
</dbReference>
<dbReference type="InterPro" id="IPR027417">
    <property type="entry name" value="P-loop_NTPase"/>
</dbReference>
<reference evidence="4" key="1">
    <citation type="submission" date="2017-01" db="EMBL/GenBank/DDBJ databases">
        <title>Genome Analysis of Deinococcus marmoris KOPRI26562.</title>
        <authorList>
            <person name="Kim J.H."/>
            <person name="Oh H.-M."/>
        </authorList>
    </citation>
    <scope>NUCLEOTIDE SEQUENCE [LARGE SCALE GENOMIC DNA]</scope>
    <source>
        <strain evidence="4">PAMC 26633</strain>
    </source>
</reference>